<protein>
    <submittedName>
        <fullName evidence="3">GNAT family acetyltransferase</fullName>
    </submittedName>
</protein>
<sequence>MQEHVDGAVGRSAPVIETARLILSGHRLEDFDCSRAMWADPDVTRLIRDEPFTIEECWFRLLRYVGHWHLLGFGYWTIREKRTGRFIGEAGFADAKRDIVPALGDAPELGGALTSAAWGRGIAREALDAVLDWADEHLAARRTVCLIDPGNRFAIRLAGAFGYREIAVTEYKGRPILLFERPADEPRNRNDRPSAETADRDRPA</sequence>
<dbReference type="PANTHER" id="PTHR43792">
    <property type="entry name" value="GNAT FAMILY, PUTATIVE (AFU_ORTHOLOGUE AFUA_3G00765)-RELATED-RELATED"/>
    <property type="match status" value="1"/>
</dbReference>
<name>A0A1B4FU03_9BURK</name>
<reference evidence="3 4" key="1">
    <citation type="submission" date="2015-12" db="EMBL/GenBank/DDBJ databases">
        <title>Diversity of Burkholderia near neighbor genomes.</title>
        <authorList>
            <person name="Sahl J."/>
            <person name="Wagner D."/>
            <person name="Keim P."/>
        </authorList>
    </citation>
    <scope>NUCLEOTIDE SEQUENCE [LARGE SCALE GENOMIC DNA]</scope>
    <source>
        <strain evidence="3 4">BDU8</strain>
    </source>
</reference>
<organism evidence="3 4">
    <name type="scientific">Burkholderia mayonis</name>
    <dbReference type="NCBI Taxonomy" id="1385591"/>
    <lineage>
        <taxon>Bacteria</taxon>
        <taxon>Pseudomonadati</taxon>
        <taxon>Pseudomonadota</taxon>
        <taxon>Betaproteobacteria</taxon>
        <taxon>Burkholderiales</taxon>
        <taxon>Burkholderiaceae</taxon>
        <taxon>Burkholderia</taxon>
        <taxon>pseudomallei group</taxon>
    </lineage>
</organism>
<dbReference type="InterPro" id="IPR000182">
    <property type="entry name" value="GNAT_dom"/>
</dbReference>
<dbReference type="Gene3D" id="3.40.630.30">
    <property type="match status" value="1"/>
</dbReference>
<gene>
    <name evidence="3" type="ORF">WS71_07370</name>
</gene>
<feature type="compositionally biased region" description="Basic and acidic residues" evidence="1">
    <location>
        <begin position="181"/>
        <end position="204"/>
    </location>
</feature>
<proteinExistence type="predicted"/>
<dbReference type="AlphaFoldDB" id="A0A1B4FU03"/>
<dbReference type="InterPro" id="IPR051531">
    <property type="entry name" value="N-acetyltransferase"/>
</dbReference>
<dbReference type="RefSeq" id="WP_066492984.1">
    <property type="nucleotide sequence ID" value="NZ_CP013388.1"/>
</dbReference>
<keyword evidence="3" id="KW-0808">Transferase</keyword>
<dbReference type="PROSITE" id="PS51186">
    <property type="entry name" value="GNAT"/>
    <property type="match status" value="1"/>
</dbReference>
<feature type="domain" description="N-acetyltransferase" evidence="2">
    <location>
        <begin position="31"/>
        <end position="184"/>
    </location>
</feature>
<accession>A0A1B4FU03</accession>
<feature type="region of interest" description="Disordered" evidence="1">
    <location>
        <begin position="180"/>
        <end position="204"/>
    </location>
</feature>
<dbReference type="EMBL" id="CP013388">
    <property type="protein sequence ID" value="AOJ07150.1"/>
    <property type="molecule type" value="Genomic_DNA"/>
</dbReference>
<evidence type="ECO:0000256" key="1">
    <source>
        <dbReference type="SAM" id="MobiDB-lite"/>
    </source>
</evidence>
<dbReference type="PANTHER" id="PTHR43792:SF16">
    <property type="entry name" value="N-ACETYLTRANSFERASE DOMAIN-CONTAINING PROTEIN"/>
    <property type="match status" value="1"/>
</dbReference>
<dbReference type="InterPro" id="IPR016181">
    <property type="entry name" value="Acyl_CoA_acyltransferase"/>
</dbReference>
<evidence type="ECO:0000313" key="4">
    <source>
        <dbReference type="Proteomes" id="UP000067711"/>
    </source>
</evidence>
<dbReference type="Proteomes" id="UP000067711">
    <property type="component" value="Chromosome 2"/>
</dbReference>
<dbReference type="GO" id="GO:0016747">
    <property type="term" value="F:acyltransferase activity, transferring groups other than amino-acyl groups"/>
    <property type="evidence" value="ECO:0007669"/>
    <property type="project" value="InterPro"/>
</dbReference>
<dbReference type="SUPFAM" id="SSF55729">
    <property type="entry name" value="Acyl-CoA N-acyltransferases (Nat)"/>
    <property type="match status" value="1"/>
</dbReference>
<evidence type="ECO:0000313" key="3">
    <source>
        <dbReference type="EMBL" id="AOJ07150.1"/>
    </source>
</evidence>
<dbReference type="Pfam" id="PF13302">
    <property type="entry name" value="Acetyltransf_3"/>
    <property type="match status" value="1"/>
</dbReference>
<evidence type="ECO:0000259" key="2">
    <source>
        <dbReference type="PROSITE" id="PS51186"/>
    </source>
</evidence>